<organism evidence="2 3">
    <name type="scientific">Agathobacter rectalis</name>
    <dbReference type="NCBI Taxonomy" id="39491"/>
    <lineage>
        <taxon>Bacteria</taxon>
        <taxon>Bacillati</taxon>
        <taxon>Bacillota</taxon>
        <taxon>Clostridia</taxon>
        <taxon>Lachnospirales</taxon>
        <taxon>Lachnospiraceae</taxon>
        <taxon>Agathobacter</taxon>
    </lineage>
</organism>
<dbReference type="GO" id="GO:0015562">
    <property type="term" value="F:efflux transmembrane transporter activity"/>
    <property type="evidence" value="ECO:0007669"/>
    <property type="project" value="TreeGrafter"/>
</dbReference>
<protein>
    <recommendedName>
        <fullName evidence="4">RND efflux pump membrane fusion protein barrel-sandwich domain-containing protein</fullName>
    </recommendedName>
</protein>
<dbReference type="Proteomes" id="UP001212823">
    <property type="component" value="Unassembled WGS sequence"/>
</dbReference>
<dbReference type="Gene3D" id="2.40.420.20">
    <property type="match status" value="1"/>
</dbReference>
<dbReference type="PANTHER" id="PTHR30469">
    <property type="entry name" value="MULTIDRUG RESISTANCE PROTEIN MDTA"/>
    <property type="match status" value="1"/>
</dbReference>
<name>A0AAP3Q3Q0_9FIRM</name>
<evidence type="ECO:0000313" key="2">
    <source>
        <dbReference type="EMBL" id="MDB8018595.1"/>
    </source>
</evidence>
<dbReference type="PROSITE" id="PS51257">
    <property type="entry name" value="PROKAR_LIPOPROTEIN"/>
    <property type="match status" value="1"/>
</dbReference>
<dbReference type="GO" id="GO:1990281">
    <property type="term" value="C:efflux pump complex"/>
    <property type="evidence" value="ECO:0007669"/>
    <property type="project" value="TreeGrafter"/>
</dbReference>
<accession>A0AAP3Q3Q0</accession>
<evidence type="ECO:0000313" key="3">
    <source>
        <dbReference type="Proteomes" id="UP001212823"/>
    </source>
</evidence>
<dbReference type="AlphaFoldDB" id="A0AAP3Q3Q0"/>
<reference evidence="2" key="1">
    <citation type="submission" date="2023-01" db="EMBL/GenBank/DDBJ databases">
        <title>Human gut microbiome strain richness.</title>
        <authorList>
            <person name="Chen-Liaw A."/>
        </authorList>
    </citation>
    <scope>NUCLEOTIDE SEQUENCE</scope>
    <source>
        <strain evidence="2">1001283st1_D2_1001283B150209_150212</strain>
    </source>
</reference>
<evidence type="ECO:0008006" key="4">
    <source>
        <dbReference type="Google" id="ProtNLM"/>
    </source>
</evidence>
<sequence>MLVKYQNRIMALPMLCMIIIVLSACCFDEQKNETSNVNPKVQSVETVSVTRGNLTPTVSAHTTIIPALDFVLCSSVEGTFEACSSAGNKITEGGVIGKVSEEEIKSPVDATILSIISSNESVPKNYPLATAKYTGFALNIEAENFLKILPENAALKAKFQVVDGVGPTEAIAVVVPVSENAESTLQCLIGKDIDVKPGQSATVVITAETRKDVLLLPLSVIAGRQGKGMVTVINDGKQIQTEVMLGATDGAYIEILSGVNEGDTISSIPPNLDPRSNL</sequence>
<feature type="chain" id="PRO_5043013609" description="RND efflux pump membrane fusion protein barrel-sandwich domain-containing protein" evidence="1">
    <location>
        <begin position="27"/>
        <end position="278"/>
    </location>
</feature>
<gene>
    <name evidence="2" type="ORF">PNE45_11215</name>
</gene>
<feature type="signal peptide" evidence="1">
    <location>
        <begin position="1"/>
        <end position="26"/>
    </location>
</feature>
<evidence type="ECO:0000256" key="1">
    <source>
        <dbReference type="SAM" id="SignalP"/>
    </source>
</evidence>
<dbReference type="PANTHER" id="PTHR30469:SF33">
    <property type="entry name" value="SLR1207 PROTEIN"/>
    <property type="match status" value="1"/>
</dbReference>
<comment type="caution">
    <text evidence="2">The sequence shown here is derived from an EMBL/GenBank/DDBJ whole genome shotgun (WGS) entry which is preliminary data.</text>
</comment>
<dbReference type="RefSeq" id="WP_106762866.1">
    <property type="nucleotide sequence ID" value="NZ_JADPAO010000018.1"/>
</dbReference>
<dbReference type="EMBL" id="JAQLYE010000020">
    <property type="protein sequence ID" value="MDB8018595.1"/>
    <property type="molecule type" value="Genomic_DNA"/>
</dbReference>
<proteinExistence type="predicted"/>
<keyword evidence="1" id="KW-0732">Signal</keyword>